<dbReference type="GO" id="GO:0042393">
    <property type="term" value="F:histone binding"/>
    <property type="evidence" value="ECO:0007669"/>
    <property type="project" value="TreeGrafter"/>
</dbReference>
<comment type="caution">
    <text evidence="6">The sequence shown here is derived from an EMBL/GenBank/DDBJ whole genome shotgun (WGS) entry which is preliminary data.</text>
</comment>
<dbReference type="STRING" id="86259.A0A4Z1NJ35"/>
<dbReference type="InterPro" id="IPR011993">
    <property type="entry name" value="PH-like_dom_sf"/>
</dbReference>
<dbReference type="PANTHER" id="PTHR45849:SF3">
    <property type="entry name" value="HISTONE CHAPERONE RTT106"/>
    <property type="match status" value="1"/>
</dbReference>
<evidence type="ECO:0000256" key="4">
    <source>
        <dbReference type="SAM" id="MobiDB-lite"/>
    </source>
</evidence>
<feature type="domain" description="Histone chaperone RTT106/FACT complex subunit SPT16-like middle" evidence="5">
    <location>
        <begin position="254"/>
        <end position="348"/>
    </location>
</feature>
<protein>
    <submittedName>
        <fullName evidence="6">Rtt106-domain-containing protein</fullName>
    </submittedName>
</protein>
<sequence>MSFTPFNAPIQRKPPPGRAKASDEDIVIRNIEDAFHDAPAALIARLKGLGSEDPVLASDLSSYVFSLRKTLTSNALPQQSIAQGLAIPQSKKRKLEDGGAVNGSSDTQGWANQSRTADHIVGDVSFSIPQRKKLKLEWLSGAQGGARALGADGGVEFGCGWGDVDQILCLPVPEKTKRQHNFIIIPSSLTTEPIVWTVFEPSTKELDAGANEEPASTANLLDKELKSFSKKVVFPDEDEFASAIVQSHRKEEKAFHVKAHRGAKDGYLFFLSPGILWGFKKPLLFLPFSAITSISYTSVLQRTFNLNIQATADAESAEDEIEFSMLDQLDFAGIDAYIKRHGLNDASLASVRRAKKYGVNDAKVKKETNGAPTTAAEIEGIEQDDDEQETELQKAERELQDAEDEEEEDYVNEDGDDDGSEDSGSGEEGYDEDGNSGEGFEEEGEFAGEEGGYEDEG</sequence>
<organism evidence="6 7">
    <name type="scientific">Venturia nashicola</name>
    <dbReference type="NCBI Taxonomy" id="86259"/>
    <lineage>
        <taxon>Eukaryota</taxon>
        <taxon>Fungi</taxon>
        <taxon>Dikarya</taxon>
        <taxon>Ascomycota</taxon>
        <taxon>Pezizomycotina</taxon>
        <taxon>Dothideomycetes</taxon>
        <taxon>Pleosporomycetidae</taxon>
        <taxon>Venturiales</taxon>
        <taxon>Venturiaceae</taxon>
        <taxon>Venturia</taxon>
    </lineage>
</organism>
<dbReference type="SUPFAM" id="SSF50729">
    <property type="entry name" value="PH domain-like"/>
    <property type="match status" value="1"/>
</dbReference>
<evidence type="ECO:0000313" key="6">
    <source>
        <dbReference type="EMBL" id="TID13822.1"/>
    </source>
</evidence>
<evidence type="ECO:0000256" key="2">
    <source>
        <dbReference type="ARBA" id="ARBA00037550"/>
    </source>
</evidence>
<comment type="similarity">
    <text evidence="1">Belongs to the RTT106 family.</text>
</comment>
<dbReference type="EMBL" id="SNSC02000025">
    <property type="protein sequence ID" value="TID13822.1"/>
    <property type="molecule type" value="Genomic_DNA"/>
</dbReference>
<comment type="subunit">
    <text evidence="3">Interacts with histones H3 and H4.</text>
</comment>
<feature type="region of interest" description="Disordered" evidence="4">
    <location>
        <begin position="379"/>
        <end position="457"/>
    </location>
</feature>
<evidence type="ECO:0000256" key="1">
    <source>
        <dbReference type="ARBA" id="ARBA00006159"/>
    </source>
</evidence>
<evidence type="ECO:0000259" key="5">
    <source>
        <dbReference type="SMART" id="SM01287"/>
    </source>
</evidence>
<dbReference type="AlphaFoldDB" id="A0A4Z1NJ35"/>
<evidence type="ECO:0000313" key="7">
    <source>
        <dbReference type="Proteomes" id="UP000298493"/>
    </source>
</evidence>
<feature type="compositionally biased region" description="Acidic residues" evidence="4">
    <location>
        <begin position="401"/>
        <end position="457"/>
    </location>
</feature>
<feature type="region of interest" description="Disordered" evidence="4">
    <location>
        <begin position="1"/>
        <end position="23"/>
    </location>
</feature>
<accession>A0A4Z1NJ35</accession>
<dbReference type="Pfam" id="PF08512">
    <property type="entry name" value="Rttp106-like_middle"/>
    <property type="match status" value="1"/>
</dbReference>
<gene>
    <name evidence="6" type="ORF">E6O75_ATG01800</name>
</gene>
<feature type="compositionally biased region" description="Basic and acidic residues" evidence="4">
    <location>
        <begin position="391"/>
        <end position="400"/>
    </location>
</feature>
<dbReference type="GO" id="GO:0031491">
    <property type="term" value="F:nucleosome binding"/>
    <property type="evidence" value="ECO:0007669"/>
    <property type="project" value="TreeGrafter"/>
</dbReference>
<evidence type="ECO:0000256" key="3">
    <source>
        <dbReference type="ARBA" id="ARBA00038654"/>
    </source>
</evidence>
<reference evidence="6 7" key="1">
    <citation type="submission" date="2019-04" db="EMBL/GenBank/DDBJ databases">
        <title>High contiguity whole genome sequence and gene annotation resource for two Venturia nashicola isolates.</title>
        <authorList>
            <person name="Prokchorchik M."/>
            <person name="Won K."/>
            <person name="Lee Y."/>
            <person name="Choi E.D."/>
            <person name="Segonzac C."/>
            <person name="Sohn K.H."/>
        </authorList>
    </citation>
    <scope>NUCLEOTIDE SEQUENCE [LARGE SCALE GENOMIC DNA]</scope>
    <source>
        <strain evidence="6 7">PRI2</strain>
    </source>
</reference>
<keyword evidence="7" id="KW-1185">Reference proteome</keyword>
<dbReference type="SMART" id="SM01287">
    <property type="entry name" value="Rtt106"/>
    <property type="match status" value="1"/>
</dbReference>
<dbReference type="Proteomes" id="UP000298493">
    <property type="component" value="Unassembled WGS sequence"/>
</dbReference>
<comment type="function">
    <text evidence="2">Histones H3 and H4 chaperone involved in the nucleosome formation and heterochromatin silencing. Required for the deposition of H3K56ac-carrying H3-H4 complex onto newly-replicated DNA. Plays a role in the transcriptional regulation of the cell-cycle dependent histone genes by creating a repressive structure at the core histone gene promoter.</text>
</comment>
<dbReference type="InterPro" id="IPR013719">
    <property type="entry name" value="RTT106/SPT16-like_middle_dom"/>
</dbReference>
<dbReference type="InterPro" id="IPR050454">
    <property type="entry name" value="RTT106/SSRP1_HistChap/FACT"/>
</dbReference>
<name>A0A4Z1NJ35_9PEZI</name>
<dbReference type="Gene3D" id="2.30.29.30">
    <property type="entry name" value="Pleckstrin-homology domain (PH domain)/Phosphotyrosine-binding domain (PTB)"/>
    <property type="match status" value="1"/>
</dbReference>
<dbReference type="PANTHER" id="PTHR45849">
    <property type="entry name" value="FACT COMPLEX SUBUNIT SSRP1"/>
    <property type="match status" value="1"/>
</dbReference>
<proteinExistence type="inferred from homology"/>
<feature type="compositionally biased region" description="Acidic residues" evidence="4">
    <location>
        <begin position="379"/>
        <end position="390"/>
    </location>
</feature>